<dbReference type="InterPro" id="IPR021778">
    <property type="entry name" value="Se/S_carrier-like"/>
</dbReference>
<dbReference type="GO" id="GO:0042364">
    <property type="term" value="P:water-soluble vitamin biosynthetic process"/>
    <property type="evidence" value="ECO:0007669"/>
    <property type="project" value="UniProtKB-ARBA"/>
</dbReference>
<dbReference type="GO" id="GO:0051539">
    <property type="term" value="F:4 iron, 4 sulfur cluster binding"/>
    <property type="evidence" value="ECO:0007669"/>
    <property type="project" value="UniProtKB-KW"/>
</dbReference>
<gene>
    <name evidence="10" type="ordered locus">Amet_4104</name>
</gene>
<dbReference type="EMBL" id="CP000724">
    <property type="protein sequence ID" value="ABR50185.1"/>
    <property type="molecule type" value="Genomic_DNA"/>
</dbReference>
<dbReference type="KEGG" id="amt:Amet_4104"/>
<dbReference type="PIRSF" id="PIRSF004762">
    <property type="entry name" value="CHP00423"/>
    <property type="match status" value="1"/>
</dbReference>
<dbReference type="AlphaFoldDB" id="A6TVG7"/>
<evidence type="ECO:0000259" key="9">
    <source>
        <dbReference type="PROSITE" id="PS51918"/>
    </source>
</evidence>
<evidence type="ECO:0000256" key="8">
    <source>
        <dbReference type="PIRSR" id="PIRSR004762-2"/>
    </source>
</evidence>
<keyword evidence="5 7" id="KW-0411">Iron-sulfur</keyword>
<evidence type="ECO:0000313" key="10">
    <source>
        <dbReference type="EMBL" id="ABR50185.1"/>
    </source>
</evidence>
<sequence>MDDLKHQYIIICESTSHMLNTDRLLKLRGIKTELTPTPSEYGSICTTAIAFDAEDKSFIEDILQKNYLGFQQIHPYQPRKLSGLIRSLKNNIISQPFNEVMVKIQEGKELTKEEIVLLLKSDSQSEKEALYQAADKMREEIIGDTVEIRGAIEFSNYCKKECNYCGIRKGCTTPSRYRMTEDEIMESVYQLHQWGIKTVILQSGEDDYYTTDMLIQIITRIKRETKMGVTLSIGEKSYDEYQFLREAGTNNFLLKIETTNRQIFEFIHPDDNYDTRIQCSEWLRELGYANGSGNMIGLPGQTEEDIAEDILFFKKMRIHMIGIGPFIPAKGTPFETYETGSIEMTLKAVAVTRLVCKNVYIPATTALASIDPDGQTKALKCGANTIMLISTPEKYRKNYQIYSHKNMIDLASAFKSIAEANRSIPKYLKVTPQEVV</sequence>
<evidence type="ECO:0000256" key="7">
    <source>
        <dbReference type="PIRSR" id="PIRSR004762-1"/>
    </source>
</evidence>
<dbReference type="InterPro" id="IPR006638">
    <property type="entry name" value="Elp3/MiaA/NifB-like_rSAM"/>
</dbReference>
<dbReference type="PROSITE" id="PS51918">
    <property type="entry name" value="RADICAL_SAM"/>
    <property type="match status" value="1"/>
</dbReference>
<dbReference type="NCBIfam" id="TIGR03956">
    <property type="entry name" value="rSAM_HydE"/>
    <property type="match status" value="1"/>
</dbReference>
<comment type="cofactor">
    <cofactor evidence="7">
        <name>[4Fe-4S] cluster</name>
        <dbReference type="ChEBI" id="CHEBI:49883"/>
    </cofactor>
    <text evidence="7">Binds 1 [4Fe-4S] cluster. The cluster is coordinated with 3 cysteines and an exchangeable S-adenosyl-L-methionine.</text>
</comment>
<name>A6TVG7_ALKMQ</name>
<dbReference type="InterPro" id="IPR013785">
    <property type="entry name" value="Aldolase_TIM"/>
</dbReference>
<feature type="binding site" evidence="8">
    <location>
        <position position="276"/>
    </location>
    <ligand>
        <name>S-adenosyl-L-methionine</name>
        <dbReference type="ChEBI" id="CHEBI:59789"/>
    </ligand>
</feature>
<keyword evidence="2 7" id="KW-0949">S-adenosyl-L-methionine</keyword>
<feature type="binding site" evidence="7">
    <location>
        <position position="165"/>
    </location>
    <ligand>
        <name>[4Fe-4S] cluster</name>
        <dbReference type="ChEBI" id="CHEBI:49883"/>
        <note>4Fe-4S-S-AdoMet</note>
    </ligand>
</feature>
<evidence type="ECO:0000256" key="2">
    <source>
        <dbReference type="ARBA" id="ARBA00022691"/>
    </source>
</evidence>
<dbReference type="SUPFAM" id="SSF102114">
    <property type="entry name" value="Radical SAM enzymes"/>
    <property type="match status" value="1"/>
</dbReference>
<dbReference type="SFLD" id="SFLDG01082">
    <property type="entry name" value="B12-binding_domain_containing"/>
    <property type="match status" value="1"/>
</dbReference>
<keyword evidence="3" id="KW-0479">Metal-binding</keyword>
<dbReference type="STRING" id="293826.Amet_4104"/>
<evidence type="ECO:0000256" key="4">
    <source>
        <dbReference type="ARBA" id="ARBA00023004"/>
    </source>
</evidence>
<dbReference type="Pfam" id="PF11823">
    <property type="entry name" value="Se_S_carrier"/>
    <property type="match status" value="1"/>
</dbReference>
<reference evidence="11" key="1">
    <citation type="journal article" date="2016" name="Genome Announc.">
        <title>Complete genome sequence of Alkaliphilus metalliredigens strain QYMF, an alkaliphilic and metal-reducing bacterium isolated from borax-contaminated leachate ponds.</title>
        <authorList>
            <person name="Hwang C."/>
            <person name="Copeland A."/>
            <person name="Lucas S."/>
            <person name="Lapidus A."/>
            <person name="Barry K."/>
            <person name="Detter J.C."/>
            <person name="Glavina Del Rio T."/>
            <person name="Hammon N."/>
            <person name="Israni S."/>
            <person name="Dalin E."/>
            <person name="Tice H."/>
            <person name="Pitluck S."/>
            <person name="Chertkov O."/>
            <person name="Brettin T."/>
            <person name="Bruce D."/>
            <person name="Han C."/>
            <person name="Schmutz J."/>
            <person name="Larimer F."/>
            <person name="Land M.L."/>
            <person name="Hauser L."/>
            <person name="Kyrpides N."/>
            <person name="Mikhailova N."/>
            <person name="Ye Q."/>
            <person name="Zhou J."/>
            <person name="Richardson P."/>
            <person name="Fields M.W."/>
        </authorList>
    </citation>
    <scope>NUCLEOTIDE SEQUENCE [LARGE SCALE GENOMIC DNA]</scope>
    <source>
        <strain evidence="11">QYMF</strain>
    </source>
</reference>
<keyword evidence="1 7" id="KW-0004">4Fe-4S</keyword>
<dbReference type="HOGENOM" id="CLU_033172_0_1_9"/>
<dbReference type="PANTHER" id="PTHR43726:SF1">
    <property type="entry name" value="BIOTIN SYNTHASE"/>
    <property type="match status" value="1"/>
</dbReference>
<dbReference type="SFLD" id="SFLDG01280">
    <property type="entry name" value="HydE/PylB-like"/>
    <property type="match status" value="1"/>
</dbReference>
<dbReference type="SMART" id="SM00729">
    <property type="entry name" value="Elp3"/>
    <property type="match status" value="1"/>
</dbReference>
<dbReference type="Gene3D" id="3.20.20.70">
    <property type="entry name" value="Aldolase class I"/>
    <property type="match status" value="1"/>
</dbReference>
<dbReference type="SFLD" id="SFLDG01060">
    <property type="entry name" value="BATS_domain_containing"/>
    <property type="match status" value="1"/>
</dbReference>
<dbReference type="GO" id="GO:0046872">
    <property type="term" value="F:metal ion binding"/>
    <property type="evidence" value="ECO:0007669"/>
    <property type="project" value="UniProtKB-KW"/>
</dbReference>
<evidence type="ECO:0000256" key="1">
    <source>
        <dbReference type="ARBA" id="ARBA00022485"/>
    </source>
</evidence>
<accession>A6TVG7</accession>
<dbReference type="eggNOG" id="COG0502">
    <property type="taxonomic scope" value="Bacteria"/>
</dbReference>
<comment type="cofactor">
    <cofactor evidence="6">
        <name>[2Fe-2S] cluster</name>
        <dbReference type="ChEBI" id="CHEBI:190135"/>
    </cofactor>
</comment>
<dbReference type="Proteomes" id="UP000001572">
    <property type="component" value="Chromosome"/>
</dbReference>
<dbReference type="RefSeq" id="WP_012065133.1">
    <property type="nucleotide sequence ID" value="NC_009633.1"/>
</dbReference>
<feature type="domain" description="Radical SAM core" evidence="9">
    <location>
        <begin position="144"/>
        <end position="364"/>
    </location>
</feature>
<dbReference type="GO" id="GO:0044272">
    <property type="term" value="P:sulfur compound biosynthetic process"/>
    <property type="evidence" value="ECO:0007669"/>
    <property type="project" value="UniProtKB-ARBA"/>
</dbReference>
<keyword evidence="11" id="KW-1185">Reference proteome</keyword>
<dbReference type="InterPro" id="IPR024021">
    <property type="entry name" value="FeFe-hyd_HydE_rSAM"/>
</dbReference>
<dbReference type="InterPro" id="IPR007197">
    <property type="entry name" value="rSAM"/>
</dbReference>
<dbReference type="InterPro" id="IPR010722">
    <property type="entry name" value="BATS_dom"/>
</dbReference>
<dbReference type="PANTHER" id="PTHR43726">
    <property type="entry name" value="3-METHYLORNITHINE SYNTHASE"/>
    <property type="match status" value="1"/>
</dbReference>
<evidence type="ECO:0000313" key="11">
    <source>
        <dbReference type="Proteomes" id="UP000001572"/>
    </source>
</evidence>
<keyword evidence="4 7" id="KW-0408">Iron</keyword>
<evidence type="ECO:0000256" key="6">
    <source>
        <dbReference type="ARBA" id="ARBA00034078"/>
    </source>
</evidence>
<dbReference type="CDD" id="cd01335">
    <property type="entry name" value="Radical_SAM"/>
    <property type="match status" value="1"/>
</dbReference>
<proteinExistence type="predicted"/>
<organism evidence="10 11">
    <name type="scientific">Alkaliphilus metalliredigens (strain QYMF)</name>
    <dbReference type="NCBI Taxonomy" id="293826"/>
    <lineage>
        <taxon>Bacteria</taxon>
        <taxon>Bacillati</taxon>
        <taxon>Bacillota</taxon>
        <taxon>Clostridia</taxon>
        <taxon>Peptostreptococcales</taxon>
        <taxon>Natronincolaceae</taxon>
        <taxon>Alkaliphilus</taxon>
    </lineage>
</organism>
<feature type="binding site" evidence="8">
    <location>
        <position position="232"/>
    </location>
    <ligand>
        <name>(3R)-3-methyl-D-ornithine</name>
        <dbReference type="ChEBI" id="CHEBI:64642"/>
    </ligand>
</feature>
<protein>
    <submittedName>
        <fullName evidence="10">Radical SAM domain protein</fullName>
    </submittedName>
</protein>
<evidence type="ECO:0000256" key="3">
    <source>
        <dbReference type="ARBA" id="ARBA00022723"/>
    </source>
</evidence>
<dbReference type="Pfam" id="PF04055">
    <property type="entry name" value="Radical_SAM"/>
    <property type="match status" value="1"/>
</dbReference>
<dbReference type="SFLD" id="SFLDS00029">
    <property type="entry name" value="Radical_SAM"/>
    <property type="match status" value="1"/>
</dbReference>
<feature type="binding site" evidence="8">
    <location>
        <position position="257"/>
    </location>
    <ligand>
        <name>S-adenosyl-L-methionine</name>
        <dbReference type="ChEBI" id="CHEBI:59789"/>
    </ligand>
</feature>
<dbReference type="SMART" id="SM00876">
    <property type="entry name" value="BATS"/>
    <property type="match status" value="1"/>
</dbReference>
<evidence type="ECO:0000256" key="5">
    <source>
        <dbReference type="ARBA" id="ARBA00023014"/>
    </source>
</evidence>
<dbReference type="InterPro" id="IPR034422">
    <property type="entry name" value="HydE/PylB-like"/>
</dbReference>
<feature type="binding site" evidence="7">
    <location>
        <position position="158"/>
    </location>
    <ligand>
        <name>[4Fe-4S] cluster</name>
        <dbReference type="ChEBI" id="CHEBI:49883"/>
        <note>4Fe-4S-S-AdoMet</note>
    </ligand>
</feature>
<feature type="binding site" evidence="7">
    <location>
        <position position="162"/>
    </location>
    <ligand>
        <name>[4Fe-4S] cluster</name>
        <dbReference type="ChEBI" id="CHEBI:49883"/>
        <note>4Fe-4S-S-AdoMet</note>
    </ligand>
</feature>
<dbReference type="GO" id="GO:0016740">
    <property type="term" value="F:transferase activity"/>
    <property type="evidence" value="ECO:0007669"/>
    <property type="project" value="TreeGrafter"/>
</dbReference>
<dbReference type="InterPro" id="IPR058240">
    <property type="entry name" value="rSAM_sf"/>
</dbReference>